<dbReference type="InterPro" id="IPR035952">
    <property type="entry name" value="Rhomboid-like_sf"/>
</dbReference>
<reference evidence="7 8" key="1">
    <citation type="submission" date="2021-01" db="EMBL/GenBank/DDBJ databases">
        <title>Sequencing the genomes of 1000 actinobacteria strains.</title>
        <authorList>
            <person name="Klenk H.-P."/>
        </authorList>
    </citation>
    <scope>NUCLEOTIDE SEQUENCE [LARGE SCALE GENOMIC DNA]</scope>
    <source>
        <strain evidence="7 8">DSM 46000</strain>
    </source>
</reference>
<feature type="transmembrane region" description="Helical" evidence="6">
    <location>
        <begin position="172"/>
        <end position="188"/>
    </location>
</feature>
<keyword evidence="4 6" id="KW-0472">Membrane</keyword>
<dbReference type="RefSeq" id="WP_205307210.1">
    <property type="nucleotide sequence ID" value="NZ_BAAAVF010000027.1"/>
</dbReference>
<feature type="region of interest" description="Disordered" evidence="5">
    <location>
        <begin position="217"/>
        <end position="238"/>
    </location>
</feature>
<evidence type="ECO:0000313" key="7">
    <source>
        <dbReference type="EMBL" id="MBM7479242.1"/>
    </source>
</evidence>
<evidence type="ECO:0008006" key="9">
    <source>
        <dbReference type="Google" id="ProtNLM"/>
    </source>
</evidence>
<evidence type="ECO:0000256" key="4">
    <source>
        <dbReference type="ARBA" id="ARBA00023136"/>
    </source>
</evidence>
<dbReference type="Proteomes" id="UP000698059">
    <property type="component" value="Unassembled WGS sequence"/>
</dbReference>
<dbReference type="EMBL" id="JAFBBO010000001">
    <property type="protein sequence ID" value="MBM7479242.1"/>
    <property type="molecule type" value="Genomic_DNA"/>
</dbReference>
<feature type="transmembrane region" description="Helical" evidence="6">
    <location>
        <begin position="31"/>
        <end position="49"/>
    </location>
</feature>
<keyword evidence="2 6" id="KW-0812">Transmembrane</keyword>
<dbReference type="Pfam" id="PF20401">
    <property type="entry name" value="Rhomboid_2"/>
    <property type="match status" value="1"/>
</dbReference>
<proteinExistence type="predicted"/>
<evidence type="ECO:0000256" key="2">
    <source>
        <dbReference type="ARBA" id="ARBA00022692"/>
    </source>
</evidence>
<feature type="transmembrane region" description="Helical" evidence="6">
    <location>
        <begin position="194"/>
        <end position="212"/>
    </location>
</feature>
<evidence type="ECO:0000256" key="1">
    <source>
        <dbReference type="ARBA" id="ARBA00004141"/>
    </source>
</evidence>
<comment type="caution">
    <text evidence="7">The sequence shown here is derived from an EMBL/GenBank/DDBJ whole genome shotgun (WGS) entry which is preliminary data.</text>
</comment>
<protein>
    <recommendedName>
        <fullName evidence="9">Membrane associated rhomboid family serine protease</fullName>
    </recommendedName>
</protein>
<feature type="transmembrane region" description="Helical" evidence="6">
    <location>
        <begin position="109"/>
        <end position="138"/>
    </location>
</feature>
<dbReference type="SUPFAM" id="SSF144091">
    <property type="entry name" value="Rhomboid-like"/>
    <property type="match status" value="1"/>
</dbReference>
<feature type="compositionally biased region" description="Basic residues" evidence="5">
    <location>
        <begin position="227"/>
        <end position="238"/>
    </location>
</feature>
<evidence type="ECO:0000256" key="6">
    <source>
        <dbReference type="SAM" id="Phobius"/>
    </source>
</evidence>
<organism evidence="7 8">
    <name type="scientific">Oerskovia jenensis</name>
    <dbReference type="NCBI Taxonomy" id="162169"/>
    <lineage>
        <taxon>Bacteria</taxon>
        <taxon>Bacillati</taxon>
        <taxon>Actinomycetota</taxon>
        <taxon>Actinomycetes</taxon>
        <taxon>Micrococcales</taxon>
        <taxon>Cellulomonadaceae</taxon>
        <taxon>Oerskovia</taxon>
    </lineage>
</organism>
<keyword evidence="8" id="KW-1185">Reference proteome</keyword>
<dbReference type="InterPro" id="IPR046862">
    <property type="entry name" value="Rhomboid_2"/>
</dbReference>
<gene>
    <name evidence="7" type="ORF">JOD49_002162</name>
</gene>
<comment type="subcellular location">
    <subcellularLocation>
        <location evidence="1">Membrane</location>
        <topology evidence="1">Multi-pass membrane protein</topology>
    </subcellularLocation>
</comment>
<keyword evidence="3 6" id="KW-1133">Transmembrane helix</keyword>
<name>A0ABS2LFW9_9CELL</name>
<evidence type="ECO:0000256" key="5">
    <source>
        <dbReference type="SAM" id="MobiDB-lite"/>
    </source>
</evidence>
<feature type="transmembrane region" description="Helical" evidence="6">
    <location>
        <begin position="150"/>
        <end position="167"/>
    </location>
</feature>
<evidence type="ECO:0000256" key="3">
    <source>
        <dbReference type="ARBA" id="ARBA00022989"/>
    </source>
</evidence>
<accession>A0ABS2LFW9</accession>
<evidence type="ECO:0000313" key="8">
    <source>
        <dbReference type="Proteomes" id="UP000698059"/>
    </source>
</evidence>
<feature type="transmembrane region" description="Helical" evidence="6">
    <location>
        <begin position="73"/>
        <end position="102"/>
    </location>
</feature>
<sequence length="238" mass="25633">MTDGPPGATTPTHLVRHALADLWATVRRADLAIVYCSVVLLVAVVLWFLPEGTRDQVYEDTSTNLANLRDRPISVLLASAFVISSPSEVLLVLQLLVVLAYAQRFVGRLASLAVGFMGHVGATVFTAVVLTTGIFHGFVNPSVATVDDVGVSYVMATVMGFLSVFVPRRWRWWWVAFVVVYWVGPGLVARNFTAVGHTTALVIGLTVAFVAGRTRQAGGWSGDVPGRSRKARRVGGPD</sequence>